<dbReference type="GO" id="GO:0005576">
    <property type="term" value="C:extracellular region"/>
    <property type="evidence" value="ECO:0007669"/>
    <property type="project" value="UniProtKB-SubCell"/>
</dbReference>
<gene>
    <name evidence="6" type="ORF">CNX65_34375</name>
</gene>
<evidence type="ECO:0000313" key="6">
    <source>
        <dbReference type="EMBL" id="ATE57770.1"/>
    </source>
</evidence>
<dbReference type="EMBL" id="CP023445">
    <property type="protein sequence ID" value="ATE57770.1"/>
    <property type="molecule type" value="Genomic_DNA"/>
</dbReference>
<evidence type="ECO:0000256" key="3">
    <source>
        <dbReference type="ARBA" id="ARBA00022729"/>
    </source>
</evidence>
<dbReference type="GO" id="GO:0005975">
    <property type="term" value="P:carbohydrate metabolic process"/>
    <property type="evidence" value="ECO:0007669"/>
    <property type="project" value="UniProtKB-ARBA"/>
</dbReference>
<dbReference type="Gene3D" id="2.60.40.10">
    <property type="entry name" value="Immunoglobulins"/>
    <property type="match status" value="1"/>
</dbReference>
<evidence type="ECO:0000256" key="4">
    <source>
        <dbReference type="SAM" id="SignalP"/>
    </source>
</evidence>
<keyword evidence="2" id="KW-0964">Secreted</keyword>
<protein>
    <recommendedName>
        <fullName evidence="5">SD-repeat containing protein B domain-containing protein</fullName>
    </recommendedName>
</protein>
<evidence type="ECO:0000313" key="7">
    <source>
        <dbReference type="Proteomes" id="UP000218505"/>
    </source>
</evidence>
<feature type="chain" id="PRO_5012719255" description="SD-repeat containing protein B domain-containing protein" evidence="4">
    <location>
        <begin position="29"/>
        <end position="280"/>
    </location>
</feature>
<dbReference type="InterPro" id="IPR033764">
    <property type="entry name" value="Sdr_B"/>
</dbReference>
<dbReference type="InterPro" id="IPR013783">
    <property type="entry name" value="Ig-like_fold"/>
</dbReference>
<keyword evidence="3 4" id="KW-0732">Signal</keyword>
<evidence type="ECO:0000256" key="1">
    <source>
        <dbReference type="ARBA" id="ARBA00004613"/>
    </source>
</evidence>
<feature type="domain" description="SD-repeat containing protein B" evidence="5">
    <location>
        <begin position="36"/>
        <end position="121"/>
    </location>
</feature>
<sequence length="280" mass="29651">MRKTRKLIAAALAIAALLPVFTAGLANADEGVGGSVSGIVWSDFDADGRRGAAEYGVSGQQVFLRDTRTGLERGTNTDVDGAYRFTGLPAGDYELRTPNRGDDGQTWTRGGGDSRVDSSNGLAKIGITAEEPHLTSVDAGFARGANDYYATTLVISPEKDRYEPGEIVTVVGGVSYRGDLDDRFGARLTFPEQLAPLVGVGGVPHLVDRSARGELVGAFAENRTRRDVQHLGARFRVLAPLTSGEITLEVLPGEFGASDRHVENNTTARALGVKGDSEES</sequence>
<dbReference type="Pfam" id="PF17210">
    <property type="entry name" value="SdrD_B"/>
    <property type="match status" value="1"/>
</dbReference>
<dbReference type="AlphaFoldDB" id="A0A290ZFF1"/>
<evidence type="ECO:0000259" key="5">
    <source>
        <dbReference type="Pfam" id="PF17210"/>
    </source>
</evidence>
<evidence type="ECO:0000256" key="2">
    <source>
        <dbReference type="ARBA" id="ARBA00022525"/>
    </source>
</evidence>
<keyword evidence="7" id="KW-1185">Reference proteome</keyword>
<name>A0A290ZFF1_9PSEU</name>
<feature type="signal peptide" evidence="4">
    <location>
        <begin position="1"/>
        <end position="28"/>
    </location>
</feature>
<organism evidence="6 7">
    <name type="scientific">Actinosynnema pretiosum</name>
    <dbReference type="NCBI Taxonomy" id="42197"/>
    <lineage>
        <taxon>Bacteria</taxon>
        <taxon>Bacillati</taxon>
        <taxon>Actinomycetota</taxon>
        <taxon>Actinomycetes</taxon>
        <taxon>Pseudonocardiales</taxon>
        <taxon>Pseudonocardiaceae</taxon>
        <taxon>Actinosynnema</taxon>
    </lineage>
</organism>
<dbReference type="RefSeq" id="WP_096497417.1">
    <property type="nucleotide sequence ID" value="NZ_CP023445.1"/>
</dbReference>
<accession>A0A290ZFF1</accession>
<comment type="subcellular location">
    <subcellularLocation>
        <location evidence="1">Secreted</location>
    </subcellularLocation>
</comment>
<reference evidence="6" key="1">
    <citation type="submission" date="2017-09" db="EMBL/GenBank/DDBJ databases">
        <title>Complete Genome Sequence of ansamitocin-producing Bacterium Actinosynnema pretiosum X47.</title>
        <authorList>
            <person name="Cao G."/>
            <person name="Zong G."/>
            <person name="Zhong C."/>
            <person name="Fu J."/>
        </authorList>
    </citation>
    <scope>NUCLEOTIDE SEQUENCE [LARGE SCALE GENOMIC DNA]</scope>
    <source>
        <strain evidence="6">X47</strain>
    </source>
</reference>
<dbReference type="SUPFAM" id="SSF117074">
    <property type="entry name" value="Hypothetical protein PA1324"/>
    <property type="match status" value="1"/>
</dbReference>
<dbReference type="KEGG" id="apre:CNX65_34375"/>
<dbReference type="Proteomes" id="UP000218505">
    <property type="component" value="Chromosome"/>
</dbReference>
<proteinExistence type="predicted"/>